<organism evidence="4 5">
    <name type="scientific">Edaphobacter aggregans</name>
    <dbReference type="NCBI Taxonomy" id="570835"/>
    <lineage>
        <taxon>Bacteria</taxon>
        <taxon>Pseudomonadati</taxon>
        <taxon>Acidobacteriota</taxon>
        <taxon>Terriglobia</taxon>
        <taxon>Terriglobales</taxon>
        <taxon>Acidobacteriaceae</taxon>
        <taxon>Edaphobacter</taxon>
    </lineage>
</organism>
<evidence type="ECO:0000313" key="5">
    <source>
        <dbReference type="Proteomes" id="UP000269669"/>
    </source>
</evidence>
<dbReference type="InterPro" id="IPR017802">
    <property type="entry name" value="VWFA-rel_acidobac-type"/>
</dbReference>
<dbReference type="OrthoDB" id="110718at2"/>
<dbReference type="InterPro" id="IPR036465">
    <property type="entry name" value="vWFA_dom_sf"/>
</dbReference>
<evidence type="ECO:0000259" key="3">
    <source>
        <dbReference type="PROSITE" id="PS50234"/>
    </source>
</evidence>
<dbReference type="PROSITE" id="PS51257">
    <property type="entry name" value="PROKAR_LIPOPROTEIN"/>
    <property type="match status" value="1"/>
</dbReference>
<dbReference type="SMART" id="SM00327">
    <property type="entry name" value="VWA"/>
    <property type="match status" value="1"/>
</dbReference>
<reference evidence="4 5" key="1">
    <citation type="submission" date="2018-12" db="EMBL/GenBank/DDBJ databases">
        <title>Sequencing of bacterial isolates from soil warming experiment in Harvard Forest, Massachusetts, USA.</title>
        <authorList>
            <person name="Deangelis K."/>
        </authorList>
    </citation>
    <scope>NUCLEOTIDE SEQUENCE [LARGE SCALE GENOMIC DNA]</scope>
    <source>
        <strain evidence="4 5">EB153</strain>
    </source>
</reference>
<feature type="region of interest" description="Disordered" evidence="1">
    <location>
        <begin position="356"/>
        <end position="385"/>
    </location>
</feature>
<dbReference type="InterPro" id="IPR002035">
    <property type="entry name" value="VWF_A"/>
</dbReference>
<dbReference type="NCBIfam" id="TIGR03436">
    <property type="entry name" value="acidobact_VWFA"/>
    <property type="match status" value="1"/>
</dbReference>
<evidence type="ECO:0000256" key="2">
    <source>
        <dbReference type="SAM" id="SignalP"/>
    </source>
</evidence>
<feature type="compositionally biased region" description="Gly residues" evidence="1">
    <location>
        <begin position="375"/>
        <end position="385"/>
    </location>
</feature>
<dbReference type="SUPFAM" id="SSF53300">
    <property type="entry name" value="vWA-like"/>
    <property type="match status" value="1"/>
</dbReference>
<feature type="compositionally biased region" description="Low complexity" evidence="1">
    <location>
        <begin position="34"/>
        <end position="55"/>
    </location>
</feature>
<gene>
    <name evidence="4" type="ORF">EDE15_0966</name>
</gene>
<dbReference type="Gene3D" id="3.40.50.410">
    <property type="entry name" value="von Willebrand factor, type A domain"/>
    <property type="match status" value="1"/>
</dbReference>
<feature type="region of interest" description="Disordered" evidence="1">
    <location>
        <begin position="34"/>
        <end position="74"/>
    </location>
</feature>
<dbReference type="EMBL" id="RSDW01000001">
    <property type="protein sequence ID" value="RSL15477.1"/>
    <property type="molecule type" value="Genomic_DNA"/>
</dbReference>
<feature type="domain" description="VWFA" evidence="3">
    <location>
        <begin position="136"/>
        <end position="310"/>
    </location>
</feature>
<evidence type="ECO:0000256" key="1">
    <source>
        <dbReference type="SAM" id="MobiDB-lite"/>
    </source>
</evidence>
<sequence length="385" mass="41147">MHLRSKGFSPLVVAGLLILVSCSVSGVQQLAAQQTAPSTAQPPLTVDRDPVASPDVDPPPQPATGAPQGIGLGPISKGAGGKYTLRTDAYEVRLNASVFDGSGKSIQTLGKDAFRVYEDGVPQTIASFRHEDLPVSLGILIDSSGSMYDKRAAVEKAALDFVRLSNHDDEAFVVDFSWEAFIDQDFTSDIRKLEEGLGYIKSSGGTAIYDALVASADYLTKNAKHPKQVLLVITDGEDNASSASLEQAIRRIQDLDGPVIYSVGLLFGEDTDKRESRHAKRVLETLSEQTGGAAYFPRSLKEVDAIAAEVAQDIRTQYTIAYHSTKSPTLGGYRQVHVDAKSKDFGRLSVRTRSGYYPKVHEEGDAKGGSAALSGQGGNNSGTRP</sequence>
<dbReference type="PROSITE" id="PS50234">
    <property type="entry name" value="VWFA"/>
    <property type="match status" value="1"/>
</dbReference>
<dbReference type="RefSeq" id="WP_125484210.1">
    <property type="nucleotide sequence ID" value="NZ_RSDW01000001.1"/>
</dbReference>
<protein>
    <submittedName>
        <fullName evidence="4">VWFA-related protein</fullName>
    </submittedName>
</protein>
<accession>A0A428MF34</accession>
<dbReference type="AlphaFoldDB" id="A0A428MF34"/>
<dbReference type="Proteomes" id="UP000269669">
    <property type="component" value="Unassembled WGS sequence"/>
</dbReference>
<keyword evidence="2" id="KW-0732">Signal</keyword>
<comment type="caution">
    <text evidence="4">The sequence shown here is derived from an EMBL/GenBank/DDBJ whole genome shotgun (WGS) entry which is preliminary data.</text>
</comment>
<feature type="signal peptide" evidence="2">
    <location>
        <begin position="1"/>
        <end position="26"/>
    </location>
</feature>
<feature type="chain" id="PRO_5019427856" evidence="2">
    <location>
        <begin position="27"/>
        <end position="385"/>
    </location>
</feature>
<name>A0A428MF34_9BACT</name>
<evidence type="ECO:0000313" key="4">
    <source>
        <dbReference type="EMBL" id="RSL15477.1"/>
    </source>
</evidence>
<dbReference type="Pfam" id="PF13519">
    <property type="entry name" value="VWA_2"/>
    <property type="match status" value="1"/>
</dbReference>
<keyword evidence="5" id="KW-1185">Reference proteome</keyword>
<proteinExistence type="predicted"/>
<dbReference type="CDD" id="cd00198">
    <property type="entry name" value="vWFA"/>
    <property type="match status" value="1"/>
</dbReference>